<dbReference type="InterPro" id="IPR021457">
    <property type="entry name" value="DUF3108"/>
</dbReference>
<sequence length="234" mass="26212">MNKLLAGLVLLAAALSAQAAPTVFAPRSDQYDVSWGSIGLGDGTISLSPLQGNCYRYESATHPMAIVRWTYGSPKETSEFCVVDGRIVPKRFVYANDKRAKDGFTLDFDWAAHQVKTIKGGEVSLRELPDGTYDRFLIQLAVRQWVIQNAGKDSVPPLEVKVVDHRRIKAYRFVMAGREKLQTPAGTFDTLLVERVDKPGDSLRFWVSPERGYIPVKVQQIDDGELKLQMLLRK</sequence>
<feature type="signal peptide" evidence="1">
    <location>
        <begin position="1"/>
        <end position="19"/>
    </location>
</feature>
<proteinExistence type="predicted"/>
<protein>
    <recommendedName>
        <fullName evidence="4">DUF3108 domain-containing protein</fullName>
    </recommendedName>
</protein>
<evidence type="ECO:0000313" key="3">
    <source>
        <dbReference type="Proteomes" id="UP000238220"/>
    </source>
</evidence>
<dbReference type="Proteomes" id="UP000238220">
    <property type="component" value="Unassembled WGS sequence"/>
</dbReference>
<evidence type="ECO:0000313" key="2">
    <source>
        <dbReference type="EMBL" id="PPE73502.1"/>
    </source>
</evidence>
<keyword evidence="1" id="KW-0732">Signal</keyword>
<dbReference type="AlphaFoldDB" id="A0A2S5TEY9"/>
<keyword evidence="3" id="KW-1185">Reference proteome</keyword>
<organism evidence="2 3">
    <name type="scientific">Solimonas fluminis</name>
    <dbReference type="NCBI Taxonomy" id="2086571"/>
    <lineage>
        <taxon>Bacteria</taxon>
        <taxon>Pseudomonadati</taxon>
        <taxon>Pseudomonadota</taxon>
        <taxon>Gammaproteobacteria</taxon>
        <taxon>Nevskiales</taxon>
        <taxon>Nevskiaceae</taxon>
        <taxon>Solimonas</taxon>
    </lineage>
</organism>
<dbReference type="RefSeq" id="WP_104230564.1">
    <property type="nucleotide sequence ID" value="NZ_PSNW01000006.1"/>
</dbReference>
<comment type="caution">
    <text evidence="2">The sequence shown here is derived from an EMBL/GenBank/DDBJ whole genome shotgun (WGS) entry which is preliminary data.</text>
</comment>
<dbReference type="Pfam" id="PF11306">
    <property type="entry name" value="DUF3108"/>
    <property type="match status" value="1"/>
</dbReference>
<evidence type="ECO:0008006" key="4">
    <source>
        <dbReference type="Google" id="ProtNLM"/>
    </source>
</evidence>
<dbReference type="OrthoDB" id="6007799at2"/>
<name>A0A2S5TEY9_9GAMM</name>
<reference evidence="2 3" key="1">
    <citation type="submission" date="2018-02" db="EMBL/GenBank/DDBJ databases">
        <title>Genome sequencing of Solimonas sp. HR-BB.</title>
        <authorList>
            <person name="Lee Y."/>
            <person name="Jeon C.O."/>
        </authorList>
    </citation>
    <scope>NUCLEOTIDE SEQUENCE [LARGE SCALE GENOMIC DNA]</scope>
    <source>
        <strain evidence="2 3">HR-BB</strain>
    </source>
</reference>
<accession>A0A2S5TEY9</accession>
<feature type="chain" id="PRO_5015752406" description="DUF3108 domain-containing protein" evidence="1">
    <location>
        <begin position="20"/>
        <end position="234"/>
    </location>
</feature>
<dbReference type="EMBL" id="PSNW01000006">
    <property type="protein sequence ID" value="PPE73502.1"/>
    <property type="molecule type" value="Genomic_DNA"/>
</dbReference>
<evidence type="ECO:0000256" key="1">
    <source>
        <dbReference type="SAM" id="SignalP"/>
    </source>
</evidence>
<gene>
    <name evidence="2" type="ORF">C3942_11895</name>
</gene>